<reference evidence="25" key="1">
    <citation type="submission" date="2023-06" db="EMBL/GenBank/DDBJ databases">
        <title>Genome-scale phylogeny and comparative genomics of the fungal order Sordariales.</title>
        <authorList>
            <consortium name="Lawrence Berkeley National Laboratory"/>
            <person name="Hensen N."/>
            <person name="Bonometti L."/>
            <person name="Westerberg I."/>
            <person name="Brannstrom I.O."/>
            <person name="Guillou S."/>
            <person name="Cros-Aarteil S."/>
            <person name="Calhoun S."/>
            <person name="Haridas S."/>
            <person name="Kuo A."/>
            <person name="Mondo S."/>
            <person name="Pangilinan J."/>
            <person name="Riley R."/>
            <person name="LaButti K."/>
            <person name="Andreopoulos B."/>
            <person name="Lipzen A."/>
            <person name="Chen C."/>
            <person name="Yanf M."/>
            <person name="Daum C."/>
            <person name="Ng V."/>
            <person name="Clum A."/>
            <person name="Steindorff A."/>
            <person name="Ohm R."/>
            <person name="Martin F."/>
            <person name="Silar P."/>
            <person name="Natvig D."/>
            <person name="Lalanne C."/>
            <person name="Gautier V."/>
            <person name="Ament-velasquez S.L."/>
            <person name="Kruys A."/>
            <person name="Hutchinson M.I."/>
            <person name="Powell A.J."/>
            <person name="Barry K."/>
            <person name="Miller A.N."/>
            <person name="Grigoriev I.V."/>
            <person name="Debuchy R."/>
            <person name="Gladieux P."/>
            <person name="Thoren M.H."/>
            <person name="Johannesson H."/>
        </authorList>
    </citation>
    <scope>NUCLEOTIDE SEQUENCE</scope>
    <source>
        <strain evidence="25">SMH3391-2</strain>
    </source>
</reference>
<evidence type="ECO:0000256" key="18">
    <source>
        <dbReference type="SAM" id="MobiDB-lite"/>
    </source>
</evidence>
<dbReference type="PROSITE" id="PS50137">
    <property type="entry name" value="DS_RBD"/>
    <property type="match status" value="1"/>
</dbReference>
<dbReference type="PROSITE" id="PS50821">
    <property type="entry name" value="PAZ"/>
    <property type="match status" value="1"/>
</dbReference>
<dbReference type="GO" id="GO:0051607">
    <property type="term" value="P:defense response to virus"/>
    <property type="evidence" value="ECO:0007669"/>
    <property type="project" value="UniProtKB-KW"/>
</dbReference>
<dbReference type="InterPro" id="IPR000999">
    <property type="entry name" value="RNase_III_dom"/>
</dbReference>
<dbReference type="PROSITE" id="PS50142">
    <property type="entry name" value="RNASE_3_2"/>
    <property type="match status" value="2"/>
</dbReference>
<dbReference type="InterPro" id="IPR056755">
    <property type="entry name" value="DSRM_2"/>
</dbReference>
<feature type="domain" description="Helicase ATP-binding" evidence="22">
    <location>
        <begin position="167"/>
        <end position="350"/>
    </location>
</feature>
<dbReference type="InterPro" id="IPR003100">
    <property type="entry name" value="PAZ_dom"/>
</dbReference>
<keyword evidence="14" id="KW-0051">Antiviral defense</keyword>
<feature type="domain" description="Helicase C-terminal" evidence="23">
    <location>
        <begin position="488"/>
        <end position="673"/>
    </location>
</feature>
<dbReference type="GO" id="GO:0030422">
    <property type="term" value="P:siRNA processing"/>
    <property type="evidence" value="ECO:0007669"/>
    <property type="project" value="TreeGrafter"/>
</dbReference>
<dbReference type="GO" id="GO:0004525">
    <property type="term" value="F:ribonuclease III activity"/>
    <property type="evidence" value="ECO:0007669"/>
    <property type="project" value="InterPro"/>
</dbReference>
<keyword evidence="9" id="KW-0347">Helicase</keyword>
<dbReference type="GO" id="GO:0005524">
    <property type="term" value="F:ATP binding"/>
    <property type="evidence" value="ECO:0007669"/>
    <property type="project" value="UniProtKB-KW"/>
</dbReference>
<evidence type="ECO:0000256" key="6">
    <source>
        <dbReference type="ARBA" id="ARBA00022737"/>
    </source>
</evidence>
<dbReference type="FunFam" id="1.10.1520.10:FF:000015">
    <property type="entry name" value="Dicer-like protein 1"/>
    <property type="match status" value="1"/>
</dbReference>
<feature type="region of interest" description="Disordered" evidence="18">
    <location>
        <begin position="75"/>
        <end position="107"/>
    </location>
</feature>
<dbReference type="InterPro" id="IPR036389">
    <property type="entry name" value="RNase_III_sf"/>
</dbReference>
<comment type="similarity">
    <text evidence="16 17">Belongs to the helicase family. Dicer subfamily.</text>
</comment>
<keyword evidence="26" id="KW-1185">Reference proteome</keyword>
<feature type="domain" description="RNase III" evidence="20">
    <location>
        <begin position="1114"/>
        <end position="1255"/>
    </location>
</feature>
<comment type="caution">
    <text evidence="25">The sequence shown here is derived from an EMBL/GenBank/DDBJ whole genome shotgun (WGS) entry which is preliminary data.</text>
</comment>
<dbReference type="InterPro" id="IPR006935">
    <property type="entry name" value="Helicase/UvrB_N"/>
</dbReference>
<dbReference type="InterPro" id="IPR014720">
    <property type="entry name" value="dsRBD_dom"/>
</dbReference>
<evidence type="ECO:0000256" key="4">
    <source>
        <dbReference type="ARBA" id="ARBA00022721"/>
    </source>
</evidence>
<evidence type="ECO:0000256" key="5">
    <source>
        <dbReference type="ARBA" id="ARBA00022723"/>
    </source>
</evidence>
<keyword evidence="8" id="KW-0378">Hydrolase</keyword>
<dbReference type="Pfam" id="PF00636">
    <property type="entry name" value="Ribonuclease_3"/>
    <property type="match status" value="2"/>
</dbReference>
<accession>A0AA40CFY1</accession>
<keyword evidence="7" id="KW-0547">Nucleotide-binding</keyword>
<dbReference type="GO" id="GO:0003723">
    <property type="term" value="F:RNA binding"/>
    <property type="evidence" value="ECO:0007669"/>
    <property type="project" value="UniProtKB-UniRule"/>
</dbReference>
<dbReference type="PROSITE" id="PS51327">
    <property type="entry name" value="DICER_DSRBF"/>
    <property type="match status" value="1"/>
</dbReference>
<dbReference type="GO" id="GO:0046872">
    <property type="term" value="F:metal ion binding"/>
    <property type="evidence" value="ECO:0007669"/>
    <property type="project" value="UniProtKB-KW"/>
</dbReference>
<keyword evidence="4" id="KW-0930">Antiviral protein</keyword>
<dbReference type="PANTHER" id="PTHR14950:SF62">
    <property type="entry name" value="DICER-LIKE PROTEIN 1"/>
    <property type="match status" value="1"/>
</dbReference>
<proteinExistence type="inferred from homology"/>
<dbReference type="InterPro" id="IPR005034">
    <property type="entry name" value="Dicer_dimerisation"/>
</dbReference>
<keyword evidence="13 17" id="KW-0694">RNA-binding</keyword>
<dbReference type="InterPro" id="IPR014001">
    <property type="entry name" value="Helicase_ATP-bd"/>
</dbReference>
<keyword evidence="10" id="KW-0862">Zinc</keyword>
<feature type="domain" description="Dicer dsRNA-binding fold" evidence="24">
    <location>
        <begin position="692"/>
        <end position="782"/>
    </location>
</feature>
<evidence type="ECO:0000256" key="15">
    <source>
        <dbReference type="ARBA" id="ARBA00023211"/>
    </source>
</evidence>
<dbReference type="Pfam" id="PF04851">
    <property type="entry name" value="ResIII"/>
    <property type="match status" value="1"/>
</dbReference>
<evidence type="ECO:0000313" key="26">
    <source>
        <dbReference type="Proteomes" id="UP001174934"/>
    </source>
</evidence>
<comment type="cofactor">
    <cofactor evidence="2">
        <name>Mg(2+)</name>
        <dbReference type="ChEBI" id="CHEBI:18420"/>
    </cofactor>
</comment>
<name>A0AA40CFY1_9PEZI</name>
<evidence type="ECO:0000259" key="24">
    <source>
        <dbReference type="PROSITE" id="PS51327"/>
    </source>
</evidence>
<dbReference type="Pfam" id="PF00271">
    <property type="entry name" value="Helicase_C"/>
    <property type="match status" value="1"/>
</dbReference>
<dbReference type="GO" id="GO:0003677">
    <property type="term" value="F:DNA binding"/>
    <property type="evidence" value="ECO:0007669"/>
    <property type="project" value="InterPro"/>
</dbReference>
<dbReference type="SMART" id="SM00535">
    <property type="entry name" value="RIBOc"/>
    <property type="match status" value="2"/>
</dbReference>
<evidence type="ECO:0000256" key="8">
    <source>
        <dbReference type="ARBA" id="ARBA00022801"/>
    </source>
</evidence>
<evidence type="ECO:0000256" key="16">
    <source>
        <dbReference type="ARBA" id="ARBA00035116"/>
    </source>
</evidence>
<dbReference type="GO" id="GO:0005634">
    <property type="term" value="C:nucleus"/>
    <property type="evidence" value="ECO:0007669"/>
    <property type="project" value="TreeGrafter"/>
</dbReference>
<dbReference type="GO" id="GO:0004386">
    <property type="term" value="F:helicase activity"/>
    <property type="evidence" value="ECO:0007669"/>
    <property type="project" value="UniProtKB-KW"/>
</dbReference>
<dbReference type="CDD" id="cd18802">
    <property type="entry name" value="SF2_C_dicer"/>
    <property type="match status" value="1"/>
</dbReference>
<dbReference type="GO" id="GO:0050688">
    <property type="term" value="P:regulation of defense response to virus"/>
    <property type="evidence" value="ECO:0007669"/>
    <property type="project" value="UniProtKB-KW"/>
</dbReference>
<dbReference type="Pfam" id="PF03368">
    <property type="entry name" value="Dicer_dimer"/>
    <property type="match status" value="1"/>
</dbReference>
<dbReference type="PROSITE" id="PS51194">
    <property type="entry name" value="HELICASE_CTER"/>
    <property type="match status" value="1"/>
</dbReference>
<dbReference type="InterPro" id="IPR027417">
    <property type="entry name" value="P-loop_NTPase"/>
</dbReference>
<dbReference type="SMART" id="SM00490">
    <property type="entry name" value="HELICc"/>
    <property type="match status" value="1"/>
</dbReference>
<dbReference type="PROSITE" id="PS51192">
    <property type="entry name" value="HELICASE_ATP_BIND_1"/>
    <property type="match status" value="1"/>
</dbReference>
<keyword evidence="12" id="KW-0460">Magnesium</keyword>
<dbReference type="SUPFAM" id="SSF52540">
    <property type="entry name" value="P-loop containing nucleoside triphosphate hydrolases"/>
    <property type="match status" value="2"/>
</dbReference>
<dbReference type="Gene3D" id="3.40.50.300">
    <property type="entry name" value="P-loop containing nucleotide triphosphate hydrolases"/>
    <property type="match status" value="2"/>
</dbReference>
<evidence type="ECO:0000256" key="9">
    <source>
        <dbReference type="ARBA" id="ARBA00022806"/>
    </source>
</evidence>
<dbReference type="Gene3D" id="3.30.160.380">
    <property type="entry name" value="Dicer dimerisation domain"/>
    <property type="match status" value="1"/>
</dbReference>
<evidence type="ECO:0000256" key="1">
    <source>
        <dbReference type="ARBA" id="ARBA00001936"/>
    </source>
</evidence>
<feature type="domain" description="RNase III" evidence="20">
    <location>
        <begin position="1317"/>
        <end position="1480"/>
    </location>
</feature>
<keyword evidence="5" id="KW-0479">Metal-binding</keyword>
<dbReference type="InterPro" id="IPR001650">
    <property type="entry name" value="Helicase_C-like"/>
</dbReference>
<evidence type="ECO:0000259" key="22">
    <source>
        <dbReference type="PROSITE" id="PS51192"/>
    </source>
</evidence>
<evidence type="ECO:0000259" key="19">
    <source>
        <dbReference type="PROSITE" id="PS50137"/>
    </source>
</evidence>
<feature type="domain" description="DRBM" evidence="19">
    <location>
        <begin position="1512"/>
        <end position="1597"/>
    </location>
</feature>
<evidence type="ECO:0000256" key="11">
    <source>
        <dbReference type="ARBA" id="ARBA00022840"/>
    </source>
</evidence>
<keyword evidence="15" id="KW-0464">Manganese</keyword>
<dbReference type="SUPFAM" id="SSF69065">
    <property type="entry name" value="RNase III domain-like"/>
    <property type="match status" value="2"/>
</dbReference>
<comment type="cofactor">
    <cofactor evidence="1">
        <name>Mn(2+)</name>
        <dbReference type="ChEBI" id="CHEBI:29035"/>
    </cofactor>
</comment>
<dbReference type="GO" id="GO:0005737">
    <property type="term" value="C:cytoplasm"/>
    <property type="evidence" value="ECO:0007669"/>
    <property type="project" value="TreeGrafter"/>
</dbReference>
<evidence type="ECO:0000256" key="12">
    <source>
        <dbReference type="ARBA" id="ARBA00022842"/>
    </source>
</evidence>
<evidence type="ECO:0000259" key="23">
    <source>
        <dbReference type="PROSITE" id="PS51194"/>
    </source>
</evidence>
<gene>
    <name evidence="25" type="ORF">B0T17DRAFT_521368</name>
</gene>
<evidence type="ECO:0000256" key="17">
    <source>
        <dbReference type="PROSITE-ProRule" id="PRU00657"/>
    </source>
</evidence>
<organism evidence="25 26">
    <name type="scientific">Bombardia bombarda</name>
    <dbReference type="NCBI Taxonomy" id="252184"/>
    <lineage>
        <taxon>Eukaryota</taxon>
        <taxon>Fungi</taxon>
        <taxon>Dikarya</taxon>
        <taxon>Ascomycota</taxon>
        <taxon>Pezizomycotina</taxon>
        <taxon>Sordariomycetes</taxon>
        <taxon>Sordariomycetidae</taxon>
        <taxon>Sordariales</taxon>
        <taxon>Lasiosphaeriaceae</taxon>
        <taxon>Bombardia</taxon>
    </lineage>
</organism>
<dbReference type="SMART" id="SM00487">
    <property type="entry name" value="DEXDc"/>
    <property type="match status" value="1"/>
</dbReference>
<keyword evidence="6" id="KW-0677">Repeat</keyword>
<dbReference type="InterPro" id="IPR038248">
    <property type="entry name" value="Dicer_dimer_sf"/>
</dbReference>
<evidence type="ECO:0000259" key="20">
    <source>
        <dbReference type="PROSITE" id="PS50142"/>
    </source>
</evidence>
<evidence type="ECO:0000313" key="25">
    <source>
        <dbReference type="EMBL" id="KAK0637326.1"/>
    </source>
</evidence>
<evidence type="ECO:0000256" key="7">
    <source>
        <dbReference type="ARBA" id="ARBA00022741"/>
    </source>
</evidence>
<dbReference type="Pfam" id="PF24995">
    <property type="entry name" value="DSRM_2"/>
    <property type="match status" value="1"/>
</dbReference>
<evidence type="ECO:0000256" key="2">
    <source>
        <dbReference type="ARBA" id="ARBA00001946"/>
    </source>
</evidence>
<dbReference type="Gene3D" id="1.10.1520.10">
    <property type="entry name" value="Ribonuclease III domain"/>
    <property type="match status" value="2"/>
</dbReference>
<protein>
    <recommendedName>
        <fullName evidence="3">Dicer-like protein 1</fullName>
    </recommendedName>
</protein>
<dbReference type="CDD" id="cd00593">
    <property type="entry name" value="RIBOc"/>
    <property type="match status" value="2"/>
</dbReference>
<evidence type="ECO:0000256" key="3">
    <source>
        <dbReference type="ARBA" id="ARBA00020797"/>
    </source>
</evidence>
<dbReference type="EMBL" id="JAULSR010000001">
    <property type="protein sequence ID" value="KAK0637326.1"/>
    <property type="molecule type" value="Genomic_DNA"/>
</dbReference>
<feature type="domain" description="PAZ" evidence="21">
    <location>
        <begin position="950"/>
        <end position="1074"/>
    </location>
</feature>
<dbReference type="Proteomes" id="UP001174934">
    <property type="component" value="Unassembled WGS sequence"/>
</dbReference>
<evidence type="ECO:0000256" key="13">
    <source>
        <dbReference type="ARBA" id="ARBA00022884"/>
    </source>
</evidence>
<evidence type="ECO:0000256" key="14">
    <source>
        <dbReference type="ARBA" id="ARBA00023118"/>
    </source>
</evidence>
<evidence type="ECO:0000259" key="21">
    <source>
        <dbReference type="PROSITE" id="PS50821"/>
    </source>
</evidence>
<evidence type="ECO:0000256" key="10">
    <source>
        <dbReference type="ARBA" id="ARBA00022833"/>
    </source>
</evidence>
<sequence length="1642" mass="185059">MPLSLGALQASLPLPVTHEVTSNDLIDISPVVAVNPVNNNDHLVSGNSALAALSTLGENGSALLEMDNNMEVDNKMEIDDNDNDDDSDGIKRWIVNPPPKPRKISEKKRADTAAFELWIEQNQQKLSRDLNKHLLNENDQSGNRKVGVRTFEKKKIITSPRDYQLELYERAKVQNTIAVLDTGSGKTLIAALLLRWTIQTELEHRAQGLPKRIAFFLVDKVALVFQQHAVLISNLDYPVEKLCGEIVDSVAAPKEFFDKTFSQNMAIVCTAEILYSCLHHSYIRMDQINLLVFDEAHHTKKSHPYARIIKDFYVTVQDVDRRPRILGMTASPVDAEIDPKKAAAELETLLHSQIATPADPAALQLTVVKPKKETVVEYGTVPAGFETPLHTALKALVDEHWLFRKPLAYTKSAAAELGPWCADRYWQLFFREDESIKLEAKTERSLQWERASEDVVAKHTAQVREAYRLANHHVFAPPVLDESMFSSKVIQLIKMLRDQFKGSGINKRCIVFVDQRNTAHLLTDLLQQPSMKIPGVEVGALVGGGKIGSGYDNHKVSFRDQVLTILKFKRGELNCIFATSVAEEGLDIPDCNVIVRFDLYKTLIQYIQSRGRARQEGSEYIHMIERGNGLHRRKVAQNKVAEDALRKFCEAMPEDRKLTGNNYNMDYFLRKERNQKQYTVPETGAKLNYKQSLICLANFVASLPRPPEVALQAEYIMEAVPGGYQCEVLLPSVSPVRSTMGIVYGSKAVAKCSAAFEMCLLLVKGKWLDQHLEPAFTKQLPAMRNARLAISSKKKGDYVMRTKPEVWARVGGGFAELFVMAVTLTGPGMLGRRSRPLLLLTRERLPRLAKFKLFFGAERSSRVSCVPVPGVIRVGGEDEKGFVDGLTTFTLRVFSDVFSKEYDATAAELPYFFAPTCKGHEFDFSALGVEDVSSLVDYATLESIRANESSEYRFEEEPEEFFQDKFVTDPWDGARKFFIHRRRHDLKPTDMVPEGVVPARHRTWKMKLVAHDIKNYSISLWTKARGRSTFRDVQPVVEAYLMPIRRNLLDGNIGNEDLEPKLCYLILEPLRISPLPVEIVAMAYNLPAIIHRIESNLIALDCCRLLGLGDIRADLALEAFTKDSDNTDEHDVPEKINFQAGMGKNYERLEFLGDSFLKMATSISIYTLIPDKGEFEYHVERMLLICNRNLFNNALEAKLEEYIRSKAFSRRTWYPEGLVLKKGKKTDVDARHTLGDKSIADVCEAVIGAAYLTPEKGGDGELQDDRDIHNFNLAIRAVTAMVKDPKHAVHTWDQYYAAYEKPDWQIAPANRTQIDMADKFAQRMGYAFNHPRLLRCAFQHPTYPSIWERLPSYQRLEFLGDALLDMACVDYLFRRYPGADPQWLTEHKMAMVTNQFLGCLAVYLGFNRSISVCSPQLQKEMAGYVAEVEEALRVAKEEAVKAGKREEEFARDFWVNVSRPPKCLPDVVEAYIGAVFVDSGYDYEKAVQGFFDAHVRPWFDDMALYDTFANKHPVTILGNLMQTGFRCRDWRLLVKELGGGGDGEEESLMDNNGGEEQEPQVVCAVLVHGVPLVHAVAASSRYGKIAAAKKAMRVLEAMGFEEFRKAHGCCCVVGEEGGDGDDEEEVEGVKELVVDEVHGSAI</sequence>
<dbReference type="PANTHER" id="PTHR14950">
    <property type="entry name" value="DICER-RELATED"/>
    <property type="match status" value="1"/>
</dbReference>
<keyword evidence="11" id="KW-0067">ATP-binding</keyword>
<dbReference type="CDD" id="cd18034">
    <property type="entry name" value="DEXHc_dicer"/>
    <property type="match status" value="1"/>
</dbReference>
<dbReference type="PROSITE" id="PS00517">
    <property type="entry name" value="RNASE_3_1"/>
    <property type="match status" value="2"/>
</dbReference>